<evidence type="ECO:0008006" key="3">
    <source>
        <dbReference type="Google" id="ProtNLM"/>
    </source>
</evidence>
<proteinExistence type="predicted"/>
<dbReference type="Gene3D" id="3.30.2020.40">
    <property type="entry name" value="Uncharacterised protein PF10387, DUF2442"/>
    <property type="match status" value="1"/>
</dbReference>
<name>H1Y9G6_9SPHI</name>
<organism evidence="1 2">
    <name type="scientific">Mucilaginibacter paludis DSM 18603</name>
    <dbReference type="NCBI Taxonomy" id="714943"/>
    <lineage>
        <taxon>Bacteria</taxon>
        <taxon>Pseudomonadati</taxon>
        <taxon>Bacteroidota</taxon>
        <taxon>Sphingobacteriia</taxon>
        <taxon>Sphingobacteriales</taxon>
        <taxon>Sphingobacteriaceae</taxon>
        <taxon>Mucilaginibacter</taxon>
    </lineage>
</organism>
<dbReference type="EMBL" id="CM001403">
    <property type="protein sequence ID" value="EHQ29971.1"/>
    <property type="molecule type" value="Genomic_DNA"/>
</dbReference>
<sequence length="74" mass="8514">MAIFTSRKQKKDIKVTFQNGMLYVEIDGGKQQAFPLAWFPKLQNAGDDDRNDWILTANGIRWNKLNEEITITGL</sequence>
<reference evidence="1" key="1">
    <citation type="submission" date="2011-09" db="EMBL/GenBank/DDBJ databases">
        <title>The permanent draft genome of Mucilaginibacter paludis DSM 18603.</title>
        <authorList>
            <consortium name="US DOE Joint Genome Institute (JGI-PGF)"/>
            <person name="Lucas S."/>
            <person name="Han J."/>
            <person name="Lapidus A."/>
            <person name="Bruce D."/>
            <person name="Goodwin L."/>
            <person name="Pitluck S."/>
            <person name="Peters L."/>
            <person name="Kyrpides N."/>
            <person name="Mavromatis K."/>
            <person name="Ivanova N."/>
            <person name="Mikhailova N."/>
            <person name="Held B."/>
            <person name="Detter J.C."/>
            <person name="Tapia R."/>
            <person name="Han C."/>
            <person name="Land M."/>
            <person name="Hauser L."/>
            <person name="Markowitz V."/>
            <person name="Cheng J.-F."/>
            <person name="Hugenholtz P."/>
            <person name="Woyke T."/>
            <person name="Wu D."/>
            <person name="Tindall B."/>
            <person name="Brambilla E."/>
            <person name="Klenk H.-P."/>
            <person name="Eisen J.A."/>
        </authorList>
    </citation>
    <scope>NUCLEOTIDE SEQUENCE [LARGE SCALE GENOMIC DNA]</scope>
    <source>
        <strain evidence="1">DSM 18603</strain>
    </source>
</reference>
<gene>
    <name evidence="1" type="ORF">Mucpa_5906</name>
</gene>
<dbReference type="Proteomes" id="UP000002774">
    <property type="component" value="Chromosome"/>
</dbReference>
<protein>
    <recommendedName>
        <fullName evidence="3">DUF2442 domain-containing protein</fullName>
    </recommendedName>
</protein>
<evidence type="ECO:0000313" key="2">
    <source>
        <dbReference type="Proteomes" id="UP000002774"/>
    </source>
</evidence>
<dbReference type="AlphaFoldDB" id="H1Y9G6"/>
<dbReference type="HOGENOM" id="CLU_177114_1_0_10"/>
<evidence type="ECO:0000313" key="1">
    <source>
        <dbReference type="EMBL" id="EHQ29971.1"/>
    </source>
</evidence>
<dbReference type="InterPro" id="IPR018841">
    <property type="entry name" value="DUF2442"/>
</dbReference>
<dbReference type="OrthoDB" id="9807561at2"/>
<keyword evidence="2" id="KW-1185">Reference proteome</keyword>
<dbReference type="STRING" id="714943.Mucpa_5906"/>
<dbReference type="RefSeq" id="WP_008511478.1">
    <property type="nucleotide sequence ID" value="NZ_CM001403.1"/>
</dbReference>
<accession>H1Y9G6</accession>
<dbReference type="Pfam" id="PF10387">
    <property type="entry name" value="DUF2442"/>
    <property type="match status" value="1"/>
</dbReference>
<dbReference type="eggNOG" id="ENOG503029A">
    <property type="taxonomic scope" value="Bacteria"/>
</dbReference>